<sequence>MLKAILLIIYIVTILAVIFVERKNPTEAMLWVLVMVCIPYAGMVLYLIFGSTTAIKLTSAFRRRRLSRRLPAAKAPENLLTDQQDSRY</sequence>
<keyword evidence="4 6" id="KW-1133">Transmembrane helix</keyword>
<proteinExistence type="predicted"/>
<feature type="transmembrane region" description="Helical" evidence="6">
    <location>
        <begin position="30"/>
        <end position="55"/>
    </location>
</feature>
<dbReference type="InterPro" id="IPR027379">
    <property type="entry name" value="CLS_N"/>
</dbReference>
<comment type="subcellular location">
    <subcellularLocation>
        <location evidence="1">Cell membrane</location>
        <topology evidence="1">Multi-pass membrane protein</topology>
    </subcellularLocation>
</comment>
<keyword evidence="5 6" id="KW-0472">Membrane</keyword>
<evidence type="ECO:0000256" key="6">
    <source>
        <dbReference type="SAM" id="Phobius"/>
    </source>
</evidence>
<evidence type="ECO:0000256" key="5">
    <source>
        <dbReference type="ARBA" id="ARBA00023136"/>
    </source>
</evidence>
<evidence type="ECO:0000256" key="2">
    <source>
        <dbReference type="ARBA" id="ARBA00022475"/>
    </source>
</evidence>
<accession>A0A6N2TIT1</accession>
<name>A0A6N2TIT1_9FIRM</name>
<evidence type="ECO:0000313" key="8">
    <source>
        <dbReference type="EMBL" id="VYT05505.1"/>
    </source>
</evidence>
<evidence type="ECO:0000256" key="1">
    <source>
        <dbReference type="ARBA" id="ARBA00004651"/>
    </source>
</evidence>
<dbReference type="RefSeq" id="WP_156353952.1">
    <property type="nucleotide sequence ID" value="NZ_CACRST010000014.1"/>
</dbReference>
<dbReference type="GO" id="GO:0005886">
    <property type="term" value="C:plasma membrane"/>
    <property type="evidence" value="ECO:0007669"/>
    <property type="project" value="UniProtKB-SubCell"/>
</dbReference>
<organism evidence="8">
    <name type="scientific">Blautia glucerasea</name>
    <dbReference type="NCBI Taxonomy" id="536633"/>
    <lineage>
        <taxon>Bacteria</taxon>
        <taxon>Bacillati</taxon>
        <taxon>Bacillota</taxon>
        <taxon>Clostridia</taxon>
        <taxon>Lachnospirales</taxon>
        <taxon>Lachnospiraceae</taxon>
        <taxon>Blautia</taxon>
    </lineage>
</organism>
<gene>
    <name evidence="8" type="ORF">BGLFYP119_01624</name>
</gene>
<keyword evidence="3 6" id="KW-0812">Transmembrane</keyword>
<keyword evidence="2" id="KW-1003">Cell membrane</keyword>
<dbReference type="AlphaFoldDB" id="A0A6N2TIT1"/>
<evidence type="ECO:0000256" key="3">
    <source>
        <dbReference type="ARBA" id="ARBA00022692"/>
    </source>
</evidence>
<protein>
    <submittedName>
        <fullName evidence="8">Cardiolipin synthetase</fullName>
    </submittedName>
</protein>
<reference evidence="8" key="1">
    <citation type="submission" date="2019-11" db="EMBL/GenBank/DDBJ databases">
        <authorList>
            <person name="Feng L."/>
        </authorList>
    </citation>
    <scope>NUCLEOTIDE SEQUENCE</scope>
    <source>
        <strain evidence="8">BgluceraseaLFYP119</strain>
    </source>
</reference>
<evidence type="ECO:0000256" key="4">
    <source>
        <dbReference type="ARBA" id="ARBA00022989"/>
    </source>
</evidence>
<dbReference type="Pfam" id="PF13396">
    <property type="entry name" value="PLDc_N"/>
    <property type="match status" value="1"/>
</dbReference>
<dbReference type="EMBL" id="CACRST010000014">
    <property type="protein sequence ID" value="VYT05505.1"/>
    <property type="molecule type" value="Genomic_DNA"/>
</dbReference>
<feature type="domain" description="Cardiolipin synthase N-terminal" evidence="7">
    <location>
        <begin position="8"/>
        <end position="50"/>
    </location>
</feature>
<evidence type="ECO:0000259" key="7">
    <source>
        <dbReference type="Pfam" id="PF13396"/>
    </source>
</evidence>